<dbReference type="InterPro" id="IPR004381">
    <property type="entry name" value="Glycerate_kinase"/>
</dbReference>
<dbReference type="AlphaFoldDB" id="A0A354M0S2"/>
<protein>
    <submittedName>
        <fullName evidence="5">Glycerate kinase</fullName>
    </submittedName>
</protein>
<dbReference type="Gene3D" id="3.90.1510.10">
    <property type="entry name" value="Glycerate kinase, domain 2"/>
    <property type="match status" value="1"/>
</dbReference>
<reference evidence="5 6" key="1">
    <citation type="journal article" date="2018" name="Nat. Biotechnol.">
        <title>A standardized bacterial taxonomy based on genome phylogeny substantially revises the tree of life.</title>
        <authorList>
            <person name="Parks D.H."/>
            <person name="Chuvochina M."/>
            <person name="Waite D.W."/>
            <person name="Rinke C."/>
            <person name="Skarshewski A."/>
            <person name="Chaumeil P.A."/>
            <person name="Hugenholtz P."/>
        </authorList>
    </citation>
    <scope>NUCLEOTIDE SEQUENCE [LARGE SCALE GENOMIC DNA]</scope>
    <source>
        <strain evidence="5">UBA11482</strain>
    </source>
</reference>
<comment type="similarity">
    <text evidence="1 4">Belongs to the glycerate kinase type-1 family.</text>
</comment>
<dbReference type="EMBL" id="DNWC01000052">
    <property type="protein sequence ID" value="HBJ08111.1"/>
    <property type="molecule type" value="Genomic_DNA"/>
</dbReference>
<dbReference type="PANTHER" id="PTHR21599">
    <property type="entry name" value="GLYCERATE KINASE"/>
    <property type="match status" value="1"/>
</dbReference>
<dbReference type="PIRSF" id="PIRSF006078">
    <property type="entry name" value="GlxK"/>
    <property type="match status" value="1"/>
</dbReference>
<dbReference type="Gene3D" id="3.40.50.10350">
    <property type="entry name" value="Glycerate kinase, domain 1"/>
    <property type="match status" value="1"/>
</dbReference>
<dbReference type="GO" id="GO:0008887">
    <property type="term" value="F:glycerate kinase activity"/>
    <property type="evidence" value="ECO:0007669"/>
    <property type="project" value="UniProtKB-UniRule"/>
</dbReference>
<dbReference type="PANTHER" id="PTHR21599:SF0">
    <property type="entry name" value="GLYCERATE KINASE"/>
    <property type="match status" value="1"/>
</dbReference>
<dbReference type="NCBIfam" id="TIGR00045">
    <property type="entry name" value="glycerate kinase"/>
    <property type="match status" value="1"/>
</dbReference>
<evidence type="ECO:0000313" key="6">
    <source>
        <dbReference type="Proteomes" id="UP000262954"/>
    </source>
</evidence>
<dbReference type="InterPro" id="IPR018197">
    <property type="entry name" value="Glycerate_kinase_RE-like"/>
</dbReference>
<dbReference type="RefSeq" id="WP_270214032.1">
    <property type="nucleotide sequence ID" value="NZ_JAQDEG010000007.1"/>
</dbReference>
<name>A0A354M0S2_9BACT</name>
<evidence type="ECO:0000256" key="1">
    <source>
        <dbReference type="ARBA" id="ARBA00006284"/>
    </source>
</evidence>
<dbReference type="InterPro" id="IPR018193">
    <property type="entry name" value="Glyc_kinase_flavodox-like_fold"/>
</dbReference>
<dbReference type="SUPFAM" id="SSF110738">
    <property type="entry name" value="Glycerate kinase I"/>
    <property type="match status" value="1"/>
</dbReference>
<evidence type="ECO:0000313" key="5">
    <source>
        <dbReference type="EMBL" id="HBJ08111.1"/>
    </source>
</evidence>
<comment type="caution">
    <text evidence="5">The sequence shown here is derived from an EMBL/GenBank/DDBJ whole genome shotgun (WGS) entry which is preliminary data.</text>
</comment>
<keyword evidence="3 4" id="KW-0418">Kinase</keyword>
<evidence type="ECO:0000256" key="3">
    <source>
        <dbReference type="ARBA" id="ARBA00022777"/>
    </source>
</evidence>
<proteinExistence type="inferred from homology"/>
<dbReference type="Proteomes" id="UP000262954">
    <property type="component" value="Unassembled WGS sequence"/>
</dbReference>
<evidence type="ECO:0000256" key="4">
    <source>
        <dbReference type="PIRNR" id="PIRNR006078"/>
    </source>
</evidence>
<gene>
    <name evidence="5" type="ORF">DDY73_03825</name>
</gene>
<dbReference type="Pfam" id="PF02595">
    <property type="entry name" value="Gly_kinase"/>
    <property type="match status" value="1"/>
</dbReference>
<accession>A0A354M0S2</accession>
<keyword evidence="2 4" id="KW-0808">Transferase</keyword>
<organism evidence="5 6">
    <name type="scientific">Coprobacter fastidiosus</name>
    <dbReference type="NCBI Taxonomy" id="1099853"/>
    <lineage>
        <taxon>Bacteria</taxon>
        <taxon>Pseudomonadati</taxon>
        <taxon>Bacteroidota</taxon>
        <taxon>Bacteroidia</taxon>
        <taxon>Bacteroidales</taxon>
        <taxon>Barnesiellaceae</taxon>
        <taxon>Coprobacter</taxon>
    </lineage>
</organism>
<dbReference type="InterPro" id="IPR036129">
    <property type="entry name" value="Glycerate_kinase_sf"/>
</dbReference>
<dbReference type="GO" id="GO:0031388">
    <property type="term" value="P:organic acid phosphorylation"/>
    <property type="evidence" value="ECO:0007669"/>
    <property type="project" value="UniProtKB-UniRule"/>
</dbReference>
<sequence>MKKIVIASDSFKGSVSSADVAQSAREGILRVFPECEVICLTVSDGGEGLYETLLQQLKGKQIICSAHNSQMETINAGYILSEDGKTAVIETAAANGLALIPKEKRNPMEATTFGTGELIKNAIRRGCRNILLGIGGSATNDAGTGMLQALGIRFRDENGTILGYGGKILTRIASIDESGVLPELKDCRFTIICDVNSPLFGPNGAAYVYAPQKGADREQVRFLDKGLRNFSRIIEQEKGINISKVSGAGAAGGMGAACLAFFHAQLKPGIETVLEIIGFDKLIVEADLIITGEGKLDRQTIMGKTASGILAAARKHHIPVIALGGCVENTKELIDAGFLATFSILPYPVTLEQAMQKDFTLCNIANTTEQIMRIIKNQTQ</sequence>
<evidence type="ECO:0000256" key="2">
    <source>
        <dbReference type="ARBA" id="ARBA00022679"/>
    </source>
</evidence>